<feature type="domain" description="DYW" evidence="4">
    <location>
        <begin position="777"/>
        <end position="869"/>
    </location>
</feature>
<evidence type="ECO:0000256" key="1">
    <source>
        <dbReference type="ARBA" id="ARBA00022737"/>
    </source>
</evidence>
<dbReference type="InterPro" id="IPR046960">
    <property type="entry name" value="PPR_At4g14850-like_plant"/>
</dbReference>
<dbReference type="GO" id="GO:0099402">
    <property type="term" value="P:plant organ development"/>
    <property type="evidence" value="ECO:0007669"/>
    <property type="project" value="UniProtKB-ARBA"/>
</dbReference>
<dbReference type="GO" id="GO:0003723">
    <property type="term" value="F:RNA binding"/>
    <property type="evidence" value="ECO:0007669"/>
    <property type="project" value="InterPro"/>
</dbReference>
<dbReference type="Pfam" id="PF01535">
    <property type="entry name" value="PPR"/>
    <property type="match status" value="7"/>
</dbReference>
<dbReference type="FunFam" id="1.25.40.10:FF:000158">
    <property type="entry name" value="pentatricopeptide repeat-containing protein At2g33680"/>
    <property type="match status" value="1"/>
</dbReference>
<dbReference type="Proteomes" id="UP000000768">
    <property type="component" value="Chromosome 9"/>
</dbReference>
<feature type="repeat" description="PPR" evidence="3">
    <location>
        <begin position="349"/>
        <end position="383"/>
    </location>
</feature>
<name>A0A1Z5R381_SORBI</name>
<proteinExistence type="predicted"/>
<sequence>MVCLIKWSKPPMAHCPRLHRFLSSAATRAAAPIPARHVPLSPGTSAQSARIRELGRLREAREVFDAMPFRDIIAWNSMILAYCSNRMPDSARSLADAISGGNLRTGTILLSGYARAGRVRDARRVFDEMVVRNTVAWNAMVTCYVQNGDIALARKMFNAMPSRNVSSWNTMLTGYCHSQLMVDARNLFELMPERNMVSWTVMISGYVLIEQHGKAWDMFHTMLCEGMPPEQPNLVSVLSAVRHLSEPGILESIHFLVHKTGFERDVVVSTALLNVYTKDVNIKALQDEYTWSTMIAALSEAGRIDDAFAVYQRDPLKSVPSRTAMLTGLGRYGRISDAKILFDQIPEPNVVSWNAMITGYMQNEMVDEAEEIFNRMPFRNTISWAGMIAGYAHNGRSEQALVLLQALHRNGMLPSLSSLTSSFFACSNIEALETGKQLHSLAVKAGCQFNSYVCNALITLYAKCRNIGFVRQIFDRMTVKDTVSYNSFMTALVQSNLFDEARDIFDNMPSQDVGSEAVEIFRSMLHERELPNPPILTIVLGLGGSLGAPKLGQQIHTVAIKLGMDSGLVVANALVSMYFKCGSADSLMVFYSMEERDIFTWNTIITGYAQHGLGREAIKMYQLMISAGVLPNEVTFVGLLHACSHSAGDVQGAEQFIYDMPIEPDSVIWSALLGACKIHKNVEIGSRAAEKLFSIEPSNAGNYVMLSNIYSSQGMWDEVAKVRKLMKEQGVNKDPGCSWMQIKNKMHSFVTGDEEHEQIQDIYATLRDLYTLLKATGYVPDTDFVLHDIDEEQKESSLLYHSEKLAVAYGLLVTPEGMPIQIMKNLRICGDCHTFMKFVSYVTKREVDVRDGNRFHHFRNGSCACGDFW</sequence>
<dbReference type="InterPro" id="IPR002885">
    <property type="entry name" value="PPR_rpt"/>
</dbReference>
<dbReference type="InterPro" id="IPR011990">
    <property type="entry name" value="TPR-like_helical_dom_sf"/>
</dbReference>
<gene>
    <name evidence="5" type="ORF">SORBI_3009G134400</name>
</gene>
<evidence type="ECO:0000313" key="6">
    <source>
        <dbReference type="Proteomes" id="UP000000768"/>
    </source>
</evidence>
<dbReference type="Pfam" id="PF13812">
    <property type="entry name" value="PPR_3"/>
    <property type="match status" value="1"/>
</dbReference>
<accession>A0A1Z5R381</accession>
<keyword evidence="2" id="KW-0809">Transit peptide</keyword>
<dbReference type="AlphaFoldDB" id="A0A1Z5R381"/>
<dbReference type="Pfam" id="PF12854">
    <property type="entry name" value="PPR_1"/>
    <property type="match status" value="1"/>
</dbReference>
<reference evidence="5 6" key="1">
    <citation type="journal article" date="2009" name="Nature">
        <title>The Sorghum bicolor genome and the diversification of grasses.</title>
        <authorList>
            <person name="Paterson A.H."/>
            <person name="Bowers J.E."/>
            <person name="Bruggmann R."/>
            <person name="Dubchak I."/>
            <person name="Grimwood J."/>
            <person name="Gundlach H."/>
            <person name="Haberer G."/>
            <person name="Hellsten U."/>
            <person name="Mitros T."/>
            <person name="Poliakov A."/>
            <person name="Schmutz J."/>
            <person name="Spannagl M."/>
            <person name="Tang H."/>
            <person name="Wang X."/>
            <person name="Wicker T."/>
            <person name="Bharti A.K."/>
            <person name="Chapman J."/>
            <person name="Feltus F.A."/>
            <person name="Gowik U."/>
            <person name="Grigoriev I.V."/>
            <person name="Lyons E."/>
            <person name="Maher C.A."/>
            <person name="Martis M."/>
            <person name="Narechania A."/>
            <person name="Otillar R.P."/>
            <person name="Penning B.W."/>
            <person name="Salamov A.A."/>
            <person name="Wang Y."/>
            <person name="Zhang L."/>
            <person name="Carpita N.C."/>
            <person name="Freeling M."/>
            <person name="Gingle A.R."/>
            <person name="Hash C.T."/>
            <person name="Keller B."/>
            <person name="Klein P."/>
            <person name="Kresovich S."/>
            <person name="McCann M.C."/>
            <person name="Ming R."/>
            <person name="Peterson D.G."/>
            <person name="Mehboob-ur-Rahman"/>
            <person name="Ware D."/>
            <person name="Westhoff P."/>
            <person name="Mayer K.F."/>
            <person name="Messing J."/>
            <person name="Rokhsar D.S."/>
        </authorList>
    </citation>
    <scope>NUCLEOTIDE SEQUENCE [LARGE SCALE GENOMIC DNA]</scope>
    <source>
        <strain evidence="6">cv. BTx623</strain>
    </source>
</reference>
<dbReference type="Pfam" id="PF14432">
    <property type="entry name" value="DYW_deaminase"/>
    <property type="match status" value="1"/>
</dbReference>
<dbReference type="Gramene" id="OQU77989">
    <property type="protein sequence ID" value="OQU77989"/>
    <property type="gene ID" value="SORBI_3009G134400"/>
</dbReference>
<evidence type="ECO:0000256" key="3">
    <source>
        <dbReference type="PROSITE-ProRule" id="PRU00708"/>
    </source>
</evidence>
<dbReference type="NCBIfam" id="TIGR00756">
    <property type="entry name" value="PPR"/>
    <property type="match status" value="9"/>
</dbReference>
<evidence type="ECO:0000259" key="4">
    <source>
        <dbReference type="Pfam" id="PF14432"/>
    </source>
</evidence>
<dbReference type="OMA" id="CEGMPPE"/>
<dbReference type="EMBL" id="CM000768">
    <property type="protein sequence ID" value="OQU77989.1"/>
    <property type="molecule type" value="Genomic_DNA"/>
</dbReference>
<dbReference type="InterPro" id="IPR046848">
    <property type="entry name" value="E_motif"/>
</dbReference>
<feature type="repeat" description="PPR" evidence="3">
    <location>
        <begin position="597"/>
        <end position="631"/>
    </location>
</feature>
<dbReference type="Pfam" id="PF20431">
    <property type="entry name" value="E_motif"/>
    <property type="match status" value="1"/>
</dbReference>
<dbReference type="FunFam" id="1.25.40.10:FF:003536">
    <property type="entry name" value="Pentatricopeptide repeat-containing protein mitochondrial"/>
    <property type="match status" value="1"/>
</dbReference>
<dbReference type="PANTHER" id="PTHR47926">
    <property type="entry name" value="PENTATRICOPEPTIDE REPEAT-CONTAINING PROTEIN"/>
    <property type="match status" value="1"/>
</dbReference>
<dbReference type="PANTHER" id="PTHR47926:SF468">
    <property type="entry name" value="PENTATRICOPEPTIDE REPEAT-CONTAINING PROTEIN"/>
    <property type="match status" value="1"/>
</dbReference>
<dbReference type="GO" id="GO:0009451">
    <property type="term" value="P:RNA modification"/>
    <property type="evidence" value="ECO:0007669"/>
    <property type="project" value="InterPro"/>
</dbReference>
<reference evidence="6" key="2">
    <citation type="journal article" date="2018" name="Plant J.">
        <title>The Sorghum bicolor reference genome: improved assembly, gene annotations, a transcriptome atlas, and signatures of genome organization.</title>
        <authorList>
            <person name="McCormick R.F."/>
            <person name="Truong S.K."/>
            <person name="Sreedasyam A."/>
            <person name="Jenkins J."/>
            <person name="Shu S."/>
            <person name="Sims D."/>
            <person name="Kennedy M."/>
            <person name="Amirebrahimi M."/>
            <person name="Weers B.D."/>
            <person name="McKinley B."/>
            <person name="Mattison A."/>
            <person name="Morishige D.T."/>
            <person name="Grimwood J."/>
            <person name="Schmutz J."/>
            <person name="Mullet J.E."/>
        </authorList>
    </citation>
    <scope>NUCLEOTIDE SEQUENCE [LARGE SCALE GENOMIC DNA]</scope>
    <source>
        <strain evidence="6">cv. BTx623</strain>
    </source>
</reference>
<feature type="repeat" description="PPR" evidence="3">
    <location>
        <begin position="164"/>
        <end position="198"/>
    </location>
</feature>
<evidence type="ECO:0000313" key="5">
    <source>
        <dbReference type="EMBL" id="OQU77989.1"/>
    </source>
</evidence>
<protein>
    <recommendedName>
        <fullName evidence="4">DYW domain-containing protein</fullName>
    </recommendedName>
</protein>
<dbReference type="PROSITE" id="PS51375">
    <property type="entry name" value="PPR"/>
    <property type="match status" value="6"/>
</dbReference>
<feature type="repeat" description="PPR" evidence="3">
    <location>
        <begin position="481"/>
        <end position="515"/>
    </location>
</feature>
<dbReference type="GO" id="GO:0008270">
    <property type="term" value="F:zinc ion binding"/>
    <property type="evidence" value="ECO:0007669"/>
    <property type="project" value="InterPro"/>
</dbReference>
<dbReference type="InterPro" id="IPR032867">
    <property type="entry name" value="DYW_dom"/>
</dbReference>
<dbReference type="Gene3D" id="1.25.40.10">
    <property type="entry name" value="Tetratricopeptide repeat domain"/>
    <property type="match status" value="6"/>
</dbReference>
<feature type="repeat" description="PPR" evidence="3">
    <location>
        <begin position="287"/>
        <end position="321"/>
    </location>
</feature>
<keyword evidence="1" id="KW-0677">Repeat</keyword>
<keyword evidence="6" id="KW-1185">Reference proteome</keyword>
<feature type="repeat" description="PPR" evidence="3">
    <location>
        <begin position="102"/>
        <end position="136"/>
    </location>
</feature>
<dbReference type="Pfam" id="PF13041">
    <property type="entry name" value="PPR_2"/>
    <property type="match status" value="2"/>
</dbReference>
<organism evidence="5 6">
    <name type="scientific">Sorghum bicolor</name>
    <name type="common">Sorghum</name>
    <name type="synonym">Sorghum vulgare</name>
    <dbReference type="NCBI Taxonomy" id="4558"/>
    <lineage>
        <taxon>Eukaryota</taxon>
        <taxon>Viridiplantae</taxon>
        <taxon>Streptophyta</taxon>
        <taxon>Embryophyta</taxon>
        <taxon>Tracheophyta</taxon>
        <taxon>Spermatophyta</taxon>
        <taxon>Magnoliopsida</taxon>
        <taxon>Liliopsida</taxon>
        <taxon>Poales</taxon>
        <taxon>Poaceae</taxon>
        <taxon>PACMAD clade</taxon>
        <taxon>Panicoideae</taxon>
        <taxon>Andropogonodae</taxon>
        <taxon>Andropogoneae</taxon>
        <taxon>Sorghinae</taxon>
        <taxon>Sorghum</taxon>
    </lineage>
</organism>
<evidence type="ECO:0000256" key="2">
    <source>
        <dbReference type="ARBA" id="ARBA00022946"/>
    </source>
</evidence>
<dbReference type="InParanoid" id="A0A1Z5R381"/>
<dbReference type="FunFam" id="1.25.40.10:FF:002130">
    <property type="entry name" value="Pentatricopeptide repeat-containing protein mitochondrial"/>
    <property type="match status" value="1"/>
</dbReference>
<dbReference type="SUPFAM" id="SSF48452">
    <property type="entry name" value="TPR-like"/>
    <property type="match status" value="1"/>
</dbReference>